<evidence type="ECO:0000259" key="7">
    <source>
        <dbReference type="Pfam" id="PF08281"/>
    </source>
</evidence>
<evidence type="ECO:0000256" key="2">
    <source>
        <dbReference type="ARBA" id="ARBA00023015"/>
    </source>
</evidence>
<evidence type="ECO:0000256" key="4">
    <source>
        <dbReference type="ARBA" id="ARBA00023163"/>
    </source>
</evidence>
<dbReference type="PANTHER" id="PTHR43133">
    <property type="entry name" value="RNA POLYMERASE ECF-TYPE SIGMA FACTO"/>
    <property type="match status" value="1"/>
</dbReference>
<dbReference type="GO" id="GO:0003677">
    <property type="term" value="F:DNA binding"/>
    <property type="evidence" value="ECO:0007669"/>
    <property type="project" value="InterPro"/>
</dbReference>
<feature type="domain" description="RNA polymerase sigma factor 70 region 4 type 2" evidence="7">
    <location>
        <begin position="104"/>
        <end position="151"/>
    </location>
</feature>
<reference evidence="8 9" key="1">
    <citation type="journal article" date="2016" name="Front. Microbiol.">
        <title>Single-Cell (Meta-)Genomics of a Dimorphic Candidatus Thiomargarita nelsonii Reveals Genomic Plasticity.</title>
        <authorList>
            <person name="Flood B.E."/>
            <person name="Fliss P."/>
            <person name="Jones D.S."/>
            <person name="Dick G.J."/>
            <person name="Jain S."/>
            <person name="Kaster A.K."/>
            <person name="Winkel M."/>
            <person name="Mussmann M."/>
            <person name="Bailey J."/>
        </authorList>
    </citation>
    <scope>NUCLEOTIDE SEQUENCE [LARGE SCALE GENOMIC DNA]</scope>
    <source>
        <strain evidence="8">Hydrate Ridge</strain>
    </source>
</reference>
<name>A0A0A6P5I6_9GAMM</name>
<dbReference type="GO" id="GO:0006352">
    <property type="term" value="P:DNA-templated transcription initiation"/>
    <property type="evidence" value="ECO:0007669"/>
    <property type="project" value="InterPro"/>
</dbReference>
<evidence type="ECO:0000256" key="1">
    <source>
        <dbReference type="ARBA" id="ARBA00010641"/>
    </source>
</evidence>
<evidence type="ECO:0000256" key="3">
    <source>
        <dbReference type="ARBA" id="ARBA00023082"/>
    </source>
</evidence>
<dbReference type="NCBIfam" id="NF007215">
    <property type="entry name" value="PRK09637.1"/>
    <property type="match status" value="1"/>
</dbReference>
<dbReference type="EMBL" id="JSZA02000379">
    <property type="protein sequence ID" value="KHD05614.1"/>
    <property type="molecule type" value="Genomic_DNA"/>
</dbReference>
<dbReference type="InterPro" id="IPR014304">
    <property type="entry name" value="RNA_pol_sigma-Z"/>
</dbReference>
<dbReference type="InterPro" id="IPR013324">
    <property type="entry name" value="RNA_pol_sigma_r3/r4-like"/>
</dbReference>
<dbReference type="Gene3D" id="1.10.10.10">
    <property type="entry name" value="Winged helix-like DNA-binding domain superfamily/Winged helix DNA-binding domain"/>
    <property type="match status" value="1"/>
</dbReference>
<dbReference type="InterPro" id="IPR039425">
    <property type="entry name" value="RNA_pol_sigma-70-like"/>
</dbReference>
<dbReference type="CDD" id="cd06171">
    <property type="entry name" value="Sigma70_r4"/>
    <property type="match status" value="1"/>
</dbReference>
<keyword evidence="2" id="KW-0805">Transcription regulation</keyword>
<dbReference type="Pfam" id="PF04542">
    <property type="entry name" value="Sigma70_r2"/>
    <property type="match status" value="1"/>
</dbReference>
<dbReference type="Pfam" id="PF08281">
    <property type="entry name" value="Sigma70_r4_2"/>
    <property type="match status" value="1"/>
</dbReference>
<feature type="domain" description="RNA polymerase sigma-70 region 2" evidence="6">
    <location>
        <begin position="10"/>
        <end position="73"/>
    </location>
</feature>
<protein>
    <recommendedName>
        <fullName evidence="5">RNA polymerase sigma factor SigZ</fullName>
    </recommendedName>
</protein>
<evidence type="ECO:0000313" key="9">
    <source>
        <dbReference type="Proteomes" id="UP000030428"/>
    </source>
</evidence>
<comment type="caution">
    <text evidence="8">The sequence shown here is derived from an EMBL/GenBank/DDBJ whole genome shotgun (WGS) entry which is preliminary data.</text>
</comment>
<keyword evidence="4" id="KW-0804">Transcription</keyword>
<organism evidence="8 9">
    <name type="scientific">Candidatus Thiomargarita nelsonii</name>
    <dbReference type="NCBI Taxonomy" id="1003181"/>
    <lineage>
        <taxon>Bacteria</taxon>
        <taxon>Pseudomonadati</taxon>
        <taxon>Pseudomonadota</taxon>
        <taxon>Gammaproteobacteria</taxon>
        <taxon>Thiotrichales</taxon>
        <taxon>Thiotrichaceae</taxon>
        <taxon>Thiomargarita</taxon>
    </lineage>
</organism>
<dbReference type="SUPFAM" id="SSF88659">
    <property type="entry name" value="Sigma3 and sigma4 domains of RNA polymerase sigma factors"/>
    <property type="match status" value="1"/>
</dbReference>
<sequence>MNKTENIWIEYHDKLFFFIKSRVSDSFIAEDILQDVFIKIHTKLDRLDEPRKLRSWLYQITRNTIIDYYRTRQIETERPDWIVEPTQIDTEEIIRQELSSCLAPMINHLPEKYRLAILLSEIEGKTQKEVAKQENISLSGAKSRVQRGRTLLKTILYDCCQLEINKSKQIIDYSVKDKNCKFC</sequence>
<evidence type="ECO:0000259" key="6">
    <source>
        <dbReference type="Pfam" id="PF04542"/>
    </source>
</evidence>
<dbReference type="Proteomes" id="UP000030428">
    <property type="component" value="Unassembled WGS sequence"/>
</dbReference>
<evidence type="ECO:0000256" key="5">
    <source>
        <dbReference type="NCBIfam" id="TIGR02959"/>
    </source>
</evidence>
<accession>A0A0A6P5I6</accession>
<dbReference type="InterPro" id="IPR013249">
    <property type="entry name" value="RNA_pol_sigma70_r4_t2"/>
</dbReference>
<dbReference type="Gene3D" id="1.10.1740.10">
    <property type="match status" value="1"/>
</dbReference>
<dbReference type="NCBIfam" id="TIGR02937">
    <property type="entry name" value="sigma70-ECF"/>
    <property type="match status" value="1"/>
</dbReference>
<dbReference type="InterPro" id="IPR014284">
    <property type="entry name" value="RNA_pol_sigma-70_dom"/>
</dbReference>
<dbReference type="InterPro" id="IPR007627">
    <property type="entry name" value="RNA_pol_sigma70_r2"/>
</dbReference>
<dbReference type="NCBIfam" id="TIGR02959">
    <property type="entry name" value="SigZ"/>
    <property type="match status" value="1"/>
</dbReference>
<dbReference type="InterPro" id="IPR036388">
    <property type="entry name" value="WH-like_DNA-bd_sf"/>
</dbReference>
<gene>
    <name evidence="8" type="ORF">PN36_34230</name>
</gene>
<evidence type="ECO:0000313" key="8">
    <source>
        <dbReference type="EMBL" id="KHD05614.1"/>
    </source>
</evidence>
<comment type="similarity">
    <text evidence="1">Belongs to the sigma-70 factor family. ECF subfamily.</text>
</comment>
<dbReference type="GO" id="GO:0016987">
    <property type="term" value="F:sigma factor activity"/>
    <property type="evidence" value="ECO:0007669"/>
    <property type="project" value="UniProtKB-KW"/>
</dbReference>
<dbReference type="SUPFAM" id="SSF88946">
    <property type="entry name" value="Sigma2 domain of RNA polymerase sigma factors"/>
    <property type="match status" value="1"/>
</dbReference>
<dbReference type="InterPro" id="IPR013325">
    <property type="entry name" value="RNA_pol_sigma_r2"/>
</dbReference>
<keyword evidence="3" id="KW-0731">Sigma factor</keyword>
<dbReference type="AlphaFoldDB" id="A0A0A6P5I6"/>
<keyword evidence="9" id="KW-1185">Reference proteome</keyword>
<dbReference type="PANTHER" id="PTHR43133:SF62">
    <property type="entry name" value="RNA POLYMERASE SIGMA FACTOR SIGZ"/>
    <property type="match status" value="1"/>
</dbReference>
<proteinExistence type="inferred from homology"/>